<reference evidence="1 2" key="1">
    <citation type="journal article" date="2013" name="Extremophiles">
        <title>Genomic analysis of cold-active Colwelliaphage 9A and psychrophilic phage-host interactions.</title>
        <authorList>
            <person name="Colangelo-Lillis J.R."/>
            <person name="Deming J.W."/>
        </authorList>
    </citation>
    <scope>NUCLEOTIDE SEQUENCE [LARGE SCALE GENOMIC DNA]</scope>
    <source>
        <strain evidence="1">9A</strain>
    </source>
</reference>
<dbReference type="KEGG" id="vg:13165503"/>
<evidence type="ECO:0000313" key="2">
    <source>
        <dbReference type="Proteomes" id="UP000005266"/>
    </source>
</evidence>
<organism evidence="1 2">
    <name type="scientific">Colwellia phage 9A</name>
    <dbReference type="NCBI Taxonomy" id="765765"/>
    <lineage>
        <taxon>Viruses</taxon>
        <taxon>Duplodnaviria</taxon>
        <taxon>Heunggongvirae</taxon>
        <taxon>Uroviricota</taxon>
        <taxon>Caudoviricetes</taxon>
        <taxon>Franklinbayvirus</taxon>
        <taxon>Franklinbayvirus fv9A</taxon>
    </lineage>
</organism>
<dbReference type="EMBL" id="HQ317390">
    <property type="protein sequence ID" value="AFK66682.1"/>
    <property type="molecule type" value="Genomic_DNA"/>
</dbReference>
<keyword evidence="2" id="KW-1185">Reference proteome</keyword>
<proteinExistence type="predicted"/>
<evidence type="ECO:0000313" key="1">
    <source>
        <dbReference type="EMBL" id="AFK66682.1"/>
    </source>
</evidence>
<protein>
    <submittedName>
        <fullName evidence="1">Uncharacterized protein</fullName>
    </submittedName>
</protein>
<dbReference type="RefSeq" id="YP_006489272.1">
    <property type="nucleotide sequence ID" value="NC_018088.1"/>
</dbReference>
<sequence length="61" mass="7014">MLWKYRNSLVQKKYAAQKIFTLYAKGGSMAYRSIEPRLLALSEVDPEMGAATLKTLERRGY</sequence>
<name>I3UMG7_9CAUD</name>
<dbReference type="Proteomes" id="UP000005266">
    <property type="component" value="Segment"/>
</dbReference>
<accession>I3UMG7</accession>
<dbReference type="GeneID" id="13165503"/>
<gene>
    <name evidence="1" type="ORF">COPG_00086</name>
</gene>